<dbReference type="AlphaFoldDB" id="A0A9P5SLL3"/>
<gene>
    <name evidence="1" type="ORF">BG006_006182</name>
</gene>
<proteinExistence type="predicted"/>
<dbReference type="Gene3D" id="3.80.10.10">
    <property type="entry name" value="Ribonuclease Inhibitor"/>
    <property type="match status" value="1"/>
</dbReference>
<comment type="caution">
    <text evidence="1">The sequence shown here is derived from an EMBL/GenBank/DDBJ whole genome shotgun (WGS) entry which is preliminary data.</text>
</comment>
<organism evidence="1 2">
    <name type="scientific">Podila minutissima</name>
    <dbReference type="NCBI Taxonomy" id="64525"/>
    <lineage>
        <taxon>Eukaryota</taxon>
        <taxon>Fungi</taxon>
        <taxon>Fungi incertae sedis</taxon>
        <taxon>Mucoromycota</taxon>
        <taxon>Mortierellomycotina</taxon>
        <taxon>Mortierellomycetes</taxon>
        <taxon>Mortierellales</taxon>
        <taxon>Mortierellaceae</taxon>
        <taxon>Podila</taxon>
    </lineage>
</organism>
<evidence type="ECO:0000313" key="1">
    <source>
        <dbReference type="EMBL" id="KAF9330914.1"/>
    </source>
</evidence>
<keyword evidence="2" id="KW-1185">Reference proteome</keyword>
<protein>
    <recommendedName>
        <fullName evidence="3">F-box domain-containing protein</fullName>
    </recommendedName>
</protein>
<sequence length="582" mass="65829">MQLSPAPISPTSCPIDIVFSIPELADHIARCLRASHLRQLRLVSKRLYCAYQPQLSVSFPDASLALPAPTYADSADEDPRLFGVPTYRIRSISLTFDDKPTAGPIVEVLAYHPHLSSLQIDFHGYNLRIFETAFVHTKDLVSLTVVFHKKVVIDNFLKSLMVAGLRKLHTLVIDCKEAGSPSHADWQLFRSILEMTEGSLTTLKLAGMLLCPKTYGVLRKPIEGEEDGWTTGSVSMSFPRLQSLTLKNGELSLARIKVLHQLFPQLHTLELDGCSGDWLPALMEDPLPEAVQRQLDQQLQDHALFPELRSLKVWLVFQSGRKRLLDMVLGRMHLHTLGTDILPMFKGVINELADHCSVVGHRFTHLTVQTYITGGHSIEELEKFYNAECFRYLQYVFMQTWDHTINMFPFAGTLTSLHLGGKADVITSQHATTLNEILKRLPLLEVLIIERFLQGYAVFDGLGRDVAISLSELELSDPSEQPVGGFQKPIPPPEWIQERPFLHELQIYACPPARPPTTGPIVSLNDPLDLDELHSSVVQRFRFLEKLKVKTALRHKPREHRIEPWKATLPTWLDVDFSMMNK</sequence>
<reference evidence="1" key="1">
    <citation type="journal article" date="2020" name="Fungal Divers.">
        <title>Resolving the Mortierellaceae phylogeny through synthesis of multi-gene phylogenetics and phylogenomics.</title>
        <authorList>
            <person name="Vandepol N."/>
            <person name="Liber J."/>
            <person name="Desiro A."/>
            <person name="Na H."/>
            <person name="Kennedy M."/>
            <person name="Barry K."/>
            <person name="Grigoriev I.V."/>
            <person name="Miller A.N."/>
            <person name="O'Donnell K."/>
            <person name="Stajich J.E."/>
            <person name="Bonito G."/>
        </authorList>
    </citation>
    <scope>NUCLEOTIDE SEQUENCE</scope>
    <source>
        <strain evidence="1">NVP1</strain>
    </source>
</reference>
<evidence type="ECO:0000313" key="2">
    <source>
        <dbReference type="Proteomes" id="UP000696485"/>
    </source>
</evidence>
<dbReference type="EMBL" id="JAAAUY010000361">
    <property type="protein sequence ID" value="KAF9330914.1"/>
    <property type="molecule type" value="Genomic_DNA"/>
</dbReference>
<dbReference type="SUPFAM" id="SSF52047">
    <property type="entry name" value="RNI-like"/>
    <property type="match status" value="1"/>
</dbReference>
<dbReference type="InterPro" id="IPR032675">
    <property type="entry name" value="LRR_dom_sf"/>
</dbReference>
<dbReference type="Proteomes" id="UP000696485">
    <property type="component" value="Unassembled WGS sequence"/>
</dbReference>
<evidence type="ECO:0008006" key="3">
    <source>
        <dbReference type="Google" id="ProtNLM"/>
    </source>
</evidence>
<name>A0A9P5SLL3_9FUNG</name>
<accession>A0A9P5SLL3</accession>